<evidence type="ECO:0000256" key="5">
    <source>
        <dbReference type="ARBA" id="ARBA00022801"/>
    </source>
</evidence>
<dbReference type="GO" id="GO:0003993">
    <property type="term" value="F:acid phosphatase activity"/>
    <property type="evidence" value="ECO:0007669"/>
    <property type="project" value="UniProtKB-EC"/>
</dbReference>
<evidence type="ECO:0000256" key="6">
    <source>
        <dbReference type="ARBA" id="ARBA00023157"/>
    </source>
</evidence>
<evidence type="ECO:0000313" key="10">
    <source>
        <dbReference type="Proteomes" id="UP000625711"/>
    </source>
</evidence>
<keyword evidence="10" id="KW-1185">Reference proteome</keyword>
<keyword evidence="7" id="KW-0325">Glycoprotein</keyword>
<evidence type="ECO:0000256" key="4">
    <source>
        <dbReference type="ARBA" id="ARBA00022729"/>
    </source>
</evidence>
<evidence type="ECO:0000256" key="7">
    <source>
        <dbReference type="ARBA" id="ARBA00023180"/>
    </source>
</evidence>
<dbReference type="SUPFAM" id="SSF53254">
    <property type="entry name" value="Phosphoglycerate mutase-like"/>
    <property type="match status" value="1"/>
</dbReference>
<dbReference type="PANTHER" id="PTHR11567:SF211">
    <property type="entry name" value="PROSTATIC ACID PHOSPHATASE"/>
    <property type="match status" value="1"/>
</dbReference>
<dbReference type="CDD" id="cd07061">
    <property type="entry name" value="HP_HAP_like"/>
    <property type="match status" value="1"/>
</dbReference>
<dbReference type="Gene3D" id="3.40.50.1240">
    <property type="entry name" value="Phosphoglycerate mutase-like"/>
    <property type="match status" value="1"/>
</dbReference>
<evidence type="ECO:0000313" key="9">
    <source>
        <dbReference type="EMBL" id="KAF7278173.1"/>
    </source>
</evidence>
<keyword evidence="4 8" id="KW-0732">Signal</keyword>
<evidence type="ECO:0000256" key="8">
    <source>
        <dbReference type="SAM" id="SignalP"/>
    </source>
</evidence>
<dbReference type="EMBL" id="JAACXV010000406">
    <property type="protein sequence ID" value="KAF7278173.1"/>
    <property type="molecule type" value="Genomic_DNA"/>
</dbReference>
<gene>
    <name evidence="9" type="ORF">GWI33_008786</name>
</gene>
<dbReference type="Pfam" id="PF00328">
    <property type="entry name" value="His_Phos_2"/>
    <property type="match status" value="1"/>
</dbReference>
<accession>A0A834MC13</accession>
<dbReference type="InterPro" id="IPR000560">
    <property type="entry name" value="His_Pase_clade-2"/>
</dbReference>
<sequence length="372" mass="43379">MTVCFKTLFLLLFALHWTQEELAVVYNEFDQDSLILTHVLFRHGNRTADRQHELYPNDPYLNEPYFPYGNGQLTKVGKKKEYDLGKSLRARYNTLLGDQYDPMIVDAYSTDYNRTKMSLQLVLAGLFPPKEEDIFENGLLWQPVPFNYLPKYEDKVLLGVLCPNYLKMYDEVTKSEEMQKKFAEHANAFRYISEHSGLNVTRFYDLYNLYFGLSTEEEYGLLLPEWTQIVWPETITNLAIQDYFVSMTTDDMVKMASGYYIEKIIQDTIKKIISSDWPGKRIYLYSAHENNIAELLMSLNLFNKPHVPNYGAWISIEIHFINNVYGVKIYYENYTGKGPELLTIPDCESFCPLDKFIALTSHLIPSEDLCGI</sequence>
<reference evidence="9" key="1">
    <citation type="submission" date="2020-08" db="EMBL/GenBank/DDBJ databases">
        <title>Genome sequencing and assembly of the red palm weevil Rhynchophorus ferrugineus.</title>
        <authorList>
            <person name="Dias G.B."/>
            <person name="Bergman C.M."/>
            <person name="Manee M."/>
        </authorList>
    </citation>
    <scope>NUCLEOTIDE SEQUENCE</scope>
    <source>
        <strain evidence="9">AA-2017</strain>
        <tissue evidence="9">Whole larva</tissue>
    </source>
</reference>
<proteinExistence type="inferred from homology"/>
<dbReference type="AlphaFoldDB" id="A0A834MC13"/>
<feature type="signal peptide" evidence="8">
    <location>
        <begin position="1"/>
        <end position="23"/>
    </location>
</feature>
<feature type="chain" id="PRO_5032999684" description="acid phosphatase" evidence="8">
    <location>
        <begin position="24"/>
        <end position="372"/>
    </location>
</feature>
<dbReference type="PANTHER" id="PTHR11567">
    <property type="entry name" value="ACID PHOSPHATASE-RELATED"/>
    <property type="match status" value="1"/>
</dbReference>
<keyword evidence="6" id="KW-1015">Disulfide bond</keyword>
<keyword evidence="5" id="KW-0378">Hydrolase</keyword>
<name>A0A834MC13_RHYFE</name>
<dbReference type="Proteomes" id="UP000625711">
    <property type="component" value="Unassembled WGS sequence"/>
</dbReference>
<evidence type="ECO:0000256" key="1">
    <source>
        <dbReference type="ARBA" id="ARBA00000032"/>
    </source>
</evidence>
<evidence type="ECO:0000256" key="3">
    <source>
        <dbReference type="ARBA" id="ARBA00012646"/>
    </source>
</evidence>
<comment type="similarity">
    <text evidence="2">Belongs to the histidine acid phosphatase family.</text>
</comment>
<comment type="caution">
    <text evidence="9">The sequence shown here is derived from an EMBL/GenBank/DDBJ whole genome shotgun (WGS) entry which is preliminary data.</text>
</comment>
<organism evidence="9 10">
    <name type="scientific">Rhynchophorus ferrugineus</name>
    <name type="common">Red palm weevil</name>
    <name type="synonym">Curculio ferrugineus</name>
    <dbReference type="NCBI Taxonomy" id="354439"/>
    <lineage>
        <taxon>Eukaryota</taxon>
        <taxon>Metazoa</taxon>
        <taxon>Ecdysozoa</taxon>
        <taxon>Arthropoda</taxon>
        <taxon>Hexapoda</taxon>
        <taxon>Insecta</taxon>
        <taxon>Pterygota</taxon>
        <taxon>Neoptera</taxon>
        <taxon>Endopterygota</taxon>
        <taxon>Coleoptera</taxon>
        <taxon>Polyphaga</taxon>
        <taxon>Cucujiformia</taxon>
        <taxon>Curculionidae</taxon>
        <taxon>Dryophthorinae</taxon>
        <taxon>Rhynchophorus</taxon>
    </lineage>
</organism>
<protein>
    <recommendedName>
        <fullName evidence="3">acid phosphatase</fullName>
        <ecNumber evidence="3">3.1.3.2</ecNumber>
    </recommendedName>
</protein>
<dbReference type="OrthoDB" id="10257284at2759"/>
<dbReference type="InterPro" id="IPR029033">
    <property type="entry name" value="His_PPase_superfam"/>
</dbReference>
<dbReference type="EC" id="3.1.3.2" evidence="3"/>
<dbReference type="InterPro" id="IPR050645">
    <property type="entry name" value="Histidine_acid_phosphatase"/>
</dbReference>
<comment type="catalytic activity">
    <reaction evidence="1">
        <text>a phosphate monoester + H2O = an alcohol + phosphate</text>
        <dbReference type="Rhea" id="RHEA:15017"/>
        <dbReference type="ChEBI" id="CHEBI:15377"/>
        <dbReference type="ChEBI" id="CHEBI:30879"/>
        <dbReference type="ChEBI" id="CHEBI:43474"/>
        <dbReference type="ChEBI" id="CHEBI:67140"/>
        <dbReference type="EC" id="3.1.3.2"/>
    </reaction>
</comment>
<evidence type="ECO:0000256" key="2">
    <source>
        <dbReference type="ARBA" id="ARBA00005375"/>
    </source>
</evidence>